<protein>
    <submittedName>
        <fullName evidence="2">Uncharacterized protein</fullName>
    </submittedName>
</protein>
<evidence type="ECO:0000313" key="3">
    <source>
        <dbReference type="Proteomes" id="UP000607653"/>
    </source>
</evidence>
<sequence length="107" mass="12422">MESAVASGNDGTREGKQEEERGREKEEGKREKERRRKKEHERDVTGNREIGKGRRVATGLLCFNVKKKGIMNRAKFQIKKREGEKLGVERFVAESPLPSHLFERKRT</sequence>
<feature type="compositionally biased region" description="Basic and acidic residues" evidence="1">
    <location>
        <begin position="11"/>
        <end position="31"/>
    </location>
</feature>
<evidence type="ECO:0000256" key="1">
    <source>
        <dbReference type="SAM" id="MobiDB-lite"/>
    </source>
</evidence>
<reference evidence="2 3" key="1">
    <citation type="journal article" date="2020" name="Mol. Biol. Evol.">
        <title>Distinct Expression and Methylation Patterns for Genes with Different Fates following a Single Whole-Genome Duplication in Flowering Plants.</title>
        <authorList>
            <person name="Shi T."/>
            <person name="Rahmani R.S."/>
            <person name="Gugger P.F."/>
            <person name="Wang M."/>
            <person name="Li H."/>
            <person name="Zhang Y."/>
            <person name="Li Z."/>
            <person name="Wang Q."/>
            <person name="Van de Peer Y."/>
            <person name="Marchal K."/>
            <person name="Chen J."/>
        </authorList>
    </citation>
    <scope>NUCLEOTIDE SEQUENCE [LARGE SCALE GENOMIC DNA]</scope>
    <source>
        <tissue evidence="2">Leaf</tissue>
    </source>
</reference>
<dbReference type="Proteomes" id="UP000607653">
    <property type="component" value="Unassembled WGS sequence"/>
</dbReference>
<comment type="caution">
    <text evidence="2">The sequence shown here is derived from an EMBL/GenBank/DDBJ whole genome shotgun (WGS) entry which is preliminary data.</text>
</comment>
<gene>
    <name evidence="2" type="ORF">HUJ06_002630</name>
</gene>
<dbReference type="EMBL" id="DUZY01000007">
    <property type="protein sequence ID" value="DAD44400.1"/>
    <property type="molecule type" value="Genomic_DNA"/>
</dbReference>
<proteinExistence type="predicted"/>
<keyword evidence="3" id="KW-1185">Reference proteome</keyword>
<evidence type="ECO:0000313" key="2">
    <source>
        <dbReference type="EMBL" id="DAD44400.1"/>
    </source>
</evidence>
<accession>A0A822ZIL8</accession>
<organism evidence="2 3">
    <name type="scientific">Nelumbo nucifera</name>
    <name type="common">Sacred lotus</name>
    <dbReference type="NCBI Taxonomy" id="4432"/>
    <lineage>
        <taxon>Eukaryota</taxon>
        <taxon>Viridiplantae</taxon>
        <taxon>Streptophyta</taxon>
        <taxon>Embryophyta</taxon>
        <taxon>Tracheophyta</taxon>
        <taxon>Spermatophyta</taxon>
        <taxon>Magnoliopsida</taxon>
        <taxon>Proteales</taxon>
        <taxon>Nelumbonaceae</taxon>
        <taxon>Nelumbo</taxon>
    </lineage>
</organism>
<feature type="compositionally biased region" description="Basic and acidic residues" evidence="1">
    <location>
        <begin position="40"/>
        <end position="50"/>
    </location>
</feature>
<name>A0A822ZIL8_NELNU</name>
<dbReference type="AlphaFoldDB" id="A0A822ZIL8"/>
<feature type="region of interest" description="Disordered" evidence="1">
    <location>
        <begin position="1"/>
        <end position="50"/>
    </location>
</feature>